<comment type="caution">
    <text evidence="2">The sequence shown here is derived from an EMBL/GenBank/DDBJ whole genome shotgun (WGS) entry which is preliminary data.</text>
</comment>
<sequence>MCPDSYFLILASYSLPALVSLQPCTPRLLASPFPTCIQDSDPSHPRLSSASASACPSPTVRLRHPRPRSILALTRDASFPFGSLFSTPFILLPPVCLPAVGLPAREATSASGLCLGKHALFFQDRDTDDPTACQATPLALKRCFRAFLPDLSRLTALAKFDGLPDMDYIPSPPPLTGMPTTSPRRHLTLLRRFASPLSMTRCYQEHDHQPYSPTHYPFWIDNSTLPPLGSTSHYPHNLPFSS</sequence>
<evidence type="ECO:0000313" key="3">
    <source>
        <dbReference type="Proteomes" id="UP001221757"/>
    </source>
</evidence>
<reference evidence="2" key="1">
    <citation type="submission" date="2023-03" db="EMBL/GenBank/DDBJ databases">
        <title>Massive genome expansion in bonnet fungi (Mycena s.s.) driven by repeated elements and novel gene families across ecological guilds.</title>
        <authorList>
            <consortium name="Lawrence Berkeley National Laboratory"/>
            <person name="Harder C.B."/>
            <person name="Miyauchi S."/>
            <person name="Viragh M."/>
            <person name="Kuo A."/>
            <person name="Thoen E."/>
            <person name="Andreopoulos B."/>
            <person name="Lu D."/>
            <person name="Skrede I."/>
            <person name="Drula E."/>
            <person name="Henrissat B."/>
            <person name="Morin E."/>
            <person name="Kohler A."/>
            <person name="Barry K."/>
            <person name="LaButti K."/>
            <person name="Morin E."/>
            <person name="Salamov A."/>
            <person name="Lipzen A."/>
            <person name="Mereny Z."/>
            <person name="Hegedus B."/>
            <person name="Baldrian P."/>
            <person name="Stursova M."/>
            <person name="Weitz H."/>
            <person name="Taylor A."/>
            <person name="Grigoriev I.V."/>
            <person name="Nagy L.G."/>
            <person name="Martin F."/>
            <person name="Kauserud H."/>
        </authorList>
    </citation>
    <scope>NUCLEOTIDE SEQUENCE</scope>
    <source>
        <strain evidence="2">CBHHK067</strain>
    </source>
</reference>
<keyword evidence="3" id="KW-1185">Reference proteome</keyword>
<gene>
    <name evidence="2" type="ORF">B0H17DRAFT_201552</name>
</gene>
<organism evidence="2 3">
    <name type="scientific">Mycena rosella</name>
    <name type="common">Pink bonnet</name>
    <name type="synonym">Agaricus rosellus</name>
    <dbReference type="NCBI Taxonomy" id="1033263"/>
    <lineage>
        <taxon>Eukaryota</taxon>
        <taxon>Fungi</taxon>
        <taxon>Dikarya</taxon>
        <taxon>Basidiomycota</taxon>
        <taxon>Agaricomycotina</taxon>
        <taxon>Agaricomycetes</taxon>
        <taxon>Agaricomycetidae</taxon>
        <taxon>Agaricales</taxon>
        <taxon>Marasmiineae</taxon>
        <taxon>Mycenaceae</taxon>
        <taxon>Mycena</taxon>
    </lineage>
</organism>
<evidence type="ECO:0000313" key="2">
    <source>
        <dbReference type="EMBL" id="KAJ7670348.1"/>
    </source>
</evidence>
<feature type="region of interest" description="Disordered" evidence="1">
    <location>
        <begin position="41"/>
        <end position="61"/>
    </location>
</feature>
<protein>
    <submittedName>
        <fullName evidence="2">Uncharacterized protein</fullName>
    </submittedName>
</protein>
<proteinExistence type="predicted"/>
<dbReference type="Proteomes" id="UP001221757">
    <property type="component" value="Unassembled WGS sequence"/>
</dbReference>
<name>A0AAD7G656_MYCRO</name>
<dbReference type="EMBL" id="JARKIE010000181">
    <property type="protein sequence ID" value="KAJ7670348.1"/>
    <property type="molecule type" value="Genomic_DNA"/>
</dbReference>
<accession>A0AAD7G656</accession>
<dbReference type="AlphaFoldDB" id="A0AAD7G656"/>
<evidence type="ECO:0000256" key="1">
    <source>
        <dbReference type="SAM" id="MobiDB-lite"/>
    </source>
</evidence>